<protein>
    <submittedName>
        <fullName evidence="1">Uncharacterized protein</fullName>
    </submittedName>
</protein>
<organism evidence="1 2">
    <name type="scientific">Candidatus Thiomargarita nelsonii</name>
    <dbReference type="NCBI Taxonomy" id="1003181"/>
    <lineage>
        <taxon>Bacteria</taxon>
        <taxon>Pseudomonadati</taxon>
        <taxon>Pseudomonadota</taxon>
        <taxon>Gammaproteobacteria</taxon>
        <taxon>Thiotrichales</taxon>
        <taxon>Thiotrichaceae</taxon>
        <taxon>Thiomargarita</taxon>
    </lineage>
</organism>
<name>A0A176RYT3_9GAMM</name>
<dbReference type="AlphaFoldDB" id="A0A176RYT3"/>
<keyword evidence="2" id="KW-1185">Reference proteome</keyword>
<dbReference type="EMBL" id="LUTY01002055">
    <property type="protein sequence ID" value="OAD20857.1"/>
    <property type="molecule type" value="Genomic_DNA"/>
</dbReference>
<evidence type="ECO:0000313" key="2">
    <source>
        <dbReference type="Proteomes" id="UP000076962"/>
    </source>
</evidence>
<comment type="caution">
    <text evidence="1">The sequence shown here is derived from an EMBL/GenBank/DDBJ whole genome shotgun (WGS) entry which is preliminary data.</text>
</comment>
<gene>
    <name evidence="1" type="ORF">THIOM_003410</name>
</gene>
<proteinExistence type="predicted"/>
<evidence type="ECO:0000313" key="1">
    <source>
        <dbReference type="EMBL" id="OAD20857.1"/>
    </source>
</evidence>
<reference evidence="1 2" key="1">
    <citation type="submission" date="2016-05" db="EMBL/GenBank/DDBJ databases">
        <title>Single-cell genome of chain-forming Candidatus Thiomargarita nelsonii and comparison to other large sulfur-oxidizing bacteria.</title>
        <authorList>
            <person name="Winkel M."/>
            <person name="Salman V."/>
            <person name="Woyke T."/>
            <person name="Schulz-Vogt H."/>
            <person name="Richter M."/>
            <person name="Flood B."/>
            <person name="Bailey J."/>
            <person name="Amann R."/>
            <person name="Mussmann M."/>
        </authorList>
    </citation>
    <scope>NUCLEOTIDE SEQUENCE [LARGE SCALE GENOMIC DNA]</scope>
    <source>
        <strain evidence="1 2">THI036</strain>
    </source>
</reference>
<accession>A0A176RYT3</accession>
<dbReference type="Proteomes" id="UP000076962">
    <property type="component" value="Unassembled WGS sequence"/>
</dbReference>
<sequence>MFNHFADNKKFTLKGILIGAIITYKDLPNDRLNRFNTFTQTLIIRWHITPTQQALSLISNHLCDDFFTIRANFIIAWQKYHADTIFT</sequence>